<accession>A0A6J7XUK6</accession>
<name>A0A6J7XUK6_9CAUD</name>
<sequence length="79" mass="9001">MPREHEYAVYECGEHVATIKYPEEAAAFASIIGDGAEVRCCHSRLVWKEGSEEFPVSESYDRAGNIIRERVAYIYFPAE</sequence>
<dbReference type="EMBL" id="LR798460">
    <property type="protein sequence ID" value="CAB5237996.1"/>
    <property type="molecule type" value="Genomic_DNA"/>
</dbReference>
<proteinExistence type="predicted"/>
<reference evidence="1" key="1">
    <citation type="submission" date="2020-05" db="EMBL/GenBank/DDBJ databases">
        <authorList>
            <person name="Chiriac C."/>
            <person name="Salcher M."/>
            <person name="Ghai R."/>
            <person name="Kavagutti S V."/>
        </authorList>
    </citation>
    <scope>NUCLEOTIDE SEQUENCE</scope>
</reference>
<gene>
    <name evidence="1" type="ORF">UFOVP142_64</name>
</gene>
<organism evidence="1">
    <name type="scientific">uncultured Caudovirales phage</name>
    <dbReference type="NCBI Taxonomy" id="2100421"/>
    <lineage>
        <taxon>Viruses</taxon>
        <taxon>Duplodnaviria</taxon>
        <taxon>Heunggongvirae</taxon>
        <taxon>Uroviricota</taxon>
        <taxon>Caudoviricetes</taxon>
        <taxon>Peduoviridae</taxon>
        <taxon>Maltschvirus</taxon>
        <taxon>Maltschvirus maltsch</taxon>
    </lineage>
</organism>
<evidence type="ECO:0000313" key="1">
    <source>
        <dbReference type="EMBL" id="CAB5237996.1"/>
    </source>
</evidence>
<protein>
    <submittedName>
        <fullName evidence="1">Uncharacterized protein</fullName>
    </submittedName>
</protein>